<proteinExistence type="predicted"/>
<dbReference type="InterPro" id="IPR042510">
    <property type="entry name" value="CIP2A"/>
</dbReference>
<protein>
    <submittedName>
        <fullName evidence="4">Protein CIP2A</fullName>
    </submittedName>
</protein>
<dbReference type="InterPro" id="IPR016024">
    <property type="entry name" value="ARM-type_fold"/>
</dbReference>
<name>A0A914XNI6_9BILA</name>
<reference evidence="4" key="1">
    <citation type="submission" date="2022-11" db="UniProtKB">
        <authorList>
            <consortium name="WormBaseParasite"/>
        </authorList>
    </citation>
    <scope>IDENTIFICATION</scope>
</reference>
<keyword evidence="3" id="KW-1185">Reference proteome</keyword>
<accession>A0A914XNI6</accession>
<sequence length="896" mass="100696">MLDAIVQNAATAAQKFYAMPGPETAALLEDALTVLIQHTATAEATAKLSHDSLPLSELLSYCPIFLAANYTSSSVRTRLHHLLFNLSWHNMALRELLAGELQICSAMFQCLKVSLREQLGPQNLIDTLRLLQVLTYGRNVELGVWANDLISFLLGEICRSAEPEWMPFCMGILCNLANRSKAVCLRIKKSSSYKAFCQKILTLLSHDSRIVVISGLVLVGYLEEQLRETVYCSQNVPQTFQCVFNVLITGDNFMARHIAADLLKRLVLSEPTSVSSTPVITATGNDLVNYPYFDRSLQQVASLLVTLDRRSEESYKVYDLLLAFCSLPQLRTKTAAAVLRAGPAEQRLTTPVLAVCQTALLSFDDALIPETPLKAVRLLQYVLKEAIESGSRVQDFVPPETILQLVEGNIKTSIETSSPLVSAQCRRITEGLRLAEVVSQDDELRTDMLDVASAHLCAHIAESQMISNPIVVYMNRPPGARTPLPDWSAHGVEIVLQLLRLLASLKDYCKNHKDQYWKLLKDERLVPFLAFAISCGRSDIVHGALEVFVHCSQVHRFPSSWLGDLVASATTGNKMAASGSSSLQRNDADIGVGLMDENGHSTSPDLRNGGESVRHIDELIAKMKEGMNIKDPKISQLISVFDRKIASLEAKERELEEMVRVKEHALSQSERLRSQYRSQGPAEGDLPQFRDVVADLELKTEKALAETTLVKRERDTMSERLARLQTAIDEKQRLLDDTKLEYSARLAELQRERMNLAKLLETQKSENDQEREMHQVLRRHYDDMKQKFEAASGSLFDKEEEARKLLEQLNNKQSEISRQGDVIQRVETALANKEEEFSKVESKELKSRAEIRRLETESASQLKQISELKRDIDRLRADNQKYAKLKEQLGKMASEY</sequence>
<feature type="coiled-coil region" evidence="1">
    <location>
        <begin position="638"/>
        <end position="668"/>
    </location>
</feature>
<dbReference type="InterPro" id="IPR048701">
    <property type="entry name" value="CIP2A_N"/>
</dbReference>
<feature type="domain" description="CIP2A N-terminal" evidence="2">
    <location>
        <begin position="122"/>
        <end position="569"/>
    </location>
</feature>
<feature type="coiled-coil region" evidence="1">
    <location>
        <begin position="714"/>
        <end position="766"/>
    </location>
</feature>
<dbReference type="WBParaSite" id="PSAMB.scaffold976size37742.g10021.t1">
    <property type="protein sequence ID" value="PSAMB.scaffold976size37742.g10021.t1"/>
    <property type="gene ID" value="PSAMB.scaffold976size37742.g10021"/>
</dbReference>
<dbReference type="AlphaFoldDB" id="A0A914XNI6"/>
<dbReference type="PANTHER" id="PTHR23161">
    <property type="entry name" value="PROTEIN CIP2A"/>
    <property type="match status" value="1"/>
</dbReference>
<evidence type="ECO:0000313" key="3">
    <source>
        <dbReference type="Proteomes" id="UP000887566"/>
    </source>
</evidence>
<evidence type="ECO:0000259" key="2">
    <source>
        <dbReference type="Pfam" id="PF21044"/>
    </source>
</evidence>
<dbReference type="PANTHER" id="PTHR23161:SF2">
    <property type="entry name" value="PROTEIN CIP2A"/>
    <property type="match status" value="1"/>
</dbReference>
<evidence type="ECO:0000313" key="4">
    <source>
        <dbReference type="WBParaSite" id="PSAMB.scaffold976size37742.g10021.t1"/>
    </source>
</evidence>
<organism evidence="3 4">
    <name type="scientific">Plectus sambesii</name>
    <dbReference type="NCBI Taxonomy" id="2011161"/>
    <lineage>
        <taxon>Eukaryota</taxon>
        <taxon>Metazoa</taxon>
        <taxon>Ecdysozoa</taxon>
        <taxon>Nematoda</taxon>
        <taxon>Chromadorea</taxon>
        <taxon>Plectida</taxon>
        <taxon>Plectina</taxon>
        <taxon>Plectoidea</taxon>
        <taxon>Plectidae</taxon>
        <taxon>Plectus</taxon>
    </lineage>
</organism>
<dbReference type="SUPFAM" id="SSF48371">
    <property type="entry name" value="ARM repeat"/>
    <property type="match status" value="1"/>
</dbReference>
<dbReference type="Proteomes" id="UP000887566">
    <property type="component" value="Unplaced"/>
</dbReference>
<feature type="coiled-coil region" evidence="1">
    <location>
        <begin position="795"/>
        <end position="895"/>
    </location>
</feature>
<keyword evidence="1" id="KW-0175">Coiled coil</keyword>
<dbReference type="Pfam" id="PF21044">
    <property type="entry name" value="CIP2A_N"/>
    <property type="match status" value="1"/>
</dbReference>
<evidence type="ECO:0000256" key="1">
    <source>
        <dbReference type="SAM" id="Coils"/>
    </source>
</evidence>